<evidence type="ECO:0000313" key="3">
    <source>
        <dbReference type="EMBL" id="MEH0639317.1"/>
    </source>
</evidence>
<name>A0ABU8B0B6_9ACTN</name>
<feature type="transmembrane region" description="Helical" evidence="2">
    <location>
        <begin position="24"/>
        <end position="44"/>
    </location>
</feature>
<dbReference type="Proteomes" id="UP001310290">
    <property type="component" value="Unassembled WGS sequence"/>
</dbReference>
<reference evidence="3" key="1">
    <citation type="submission" date="2023-04" db="EMBL/GenBank/DDBJ databases">
        <title>Genomic diversity of scab-causing Streptomyces spp. in the province of Quebec, Canada.</title>
        <authorList>
            <person name="Biessy A."/>
            <person name="Cadieux M."/>
            <person name="Ciotola M."/>
            <person name="Filion M."/>
        </authorList>
    </citation>
    <scope>NUCLEOTIDE SEQUENCE</scope>
    <source>
        <strain evidence="3">B21-115</strain>
    </source>
</reference>
<dbReference type="EMBL" id="JARULZ010000003">
    <property type="protein sequence ID" value="MEH0639317.1"/>
    <property type="molecule type" value="Genomic_DNA"/>
</dbReference>
<keyword evidence="2" id="KW-1133">Transmembrane helix</keyword>
<sequence>MIALPWVISRQNTEVFDGTQVTDVVVGTVLVVLSGLSLLLLKLSERHDPDRGRKGRASPEPGRGSLHGCDRESQESRGVERLTTGPIHHGRSGTIVAAQSVS</sequence>
<evidence type="ECO:0000256" key="1">
    <source>
        <dbReference type="SAM" id="MobiDB-lite"/>
    </source>
</evidence>
<feature type="region of interest" description="Disordered" evidence="1">
    <location>
        <begin position="47"/>
        <end position="102"/>
    </location>
</feature>
<feature type="compositionally biased region" description="Basic and acidic residues" evidence="1">
    <location>
        <begin position="68"/>
        <end position="80"/>
    </location>
</feature>
<keyword evidence="4" id="KW-1185">Reference proteome</keyword>
<evidence type="ECO:0000313" key="4">
    <source>
        <dbReference type="Proteomes" id="UP001310290"/>
    </source>
</evidence>
<protein>
    <submittedName>
        <fullName evidence="3">Uncharacterized protein</fullName>
    </submittedName>
</protein>
<comment type="caution">
    <text evidence="3">The sequence shown here is derived from an EMBL/GenBank/DDBJ whole genome shotgun (WGS) entry which is preliminary data.</text>
</comment>
<accession>A0ABU8B0B6</accession>
<keyword evidence="2" id="KW-0472">Membrane</keyword>
<keyword evidence="2" id="KW-0812">Transmembrane</keyword>
<evidence type="ECO:0000256" key="2">
    <source>
        <dbReference type="SAM" id="Phobius"/>
    </source>
</evidence>
<gene>
    <name evidence="3" type="ORF">QBA35_39885</name>
</gene>
<dbReference type="GeneID" id="96268162"/>
<organism evidence="3 4">
    <name type="scientific">Streptomyces bottropensis</name>
    <dbReference type="NCBI Taxonomy" id="42235"/>
    <lineage>
        <taxon>Bacteria</taxon>
        <taxon>Bacillati</taxon>
        <taxon>Actinomycetota</taxon>
        <taxon>Actinomycetes</taxon>
        <taxon>Kitasatosporales</taxon>
        <taxon>Streptomycetaceae</taxon>
        <taxon>Streptomyces</taxon>
    </lineage>
</organism>
<dbReference type="RefSeq" id="WP_005473912.1">
    <property type="nucleotide sequence ID" value="NZ_JARULZ010000003.1"/>
</dbReference>
<proteinExistence type="predicted"/>